<dbReference type="RefSeq" id="WP_193119819.1">
    <property type="nucleotide sequence ID" value="NZ_JADBGI010000001.1"/>
</dbReference>
<dbReference type="Pfam" id="PF17939">
    <property type="entry name" value="TetR_C_30"/>
    <property type="match status" value="1"/>
</dbReference>
<dbReference type="PANTHER" id="PTHR30055:SF234">
    <property type="entry name" value="HTH-TYPE TRANSCRIPTIONAL REGULATOR BETI"/>
    <property type="match status" value="1"/>
</dbReference>
<evidence type="ECO:0000256" key="3">
    <source>
        <dbReference type="ARBA" id="ARBA00023163"/>
    </source>
</evidence>
<evidence type="ECO:0000256" key="2">
    <source>
        <dbReference type="ARBA" id="ARBA00023125"/>
    </source>
</evidence>
<dbReference type="InterPro" id="IPR041586">
    <property type="entry name" value="PsrA_TetR_C"/>
</dbReference>
<dbReference type="InterPro" id="IPR050109">
    <property type="entry name" value="HTH-type_TetR-like_transc_reg"/>
</dbReference>
<evidence type="ECO:0000259" key="4">
    <source>
        <dbReference type="Pfam" id="PF00440"/>
    </source>
</evidence>
<dbReference type="Gene3D" id="1.10.357.10">
    <property type="entry name" value="Tetracycline Repressor, domain 2"/>
    <property type="match status" value="1"/>
</dbReference>
<dbReference type="EMBL" id="JADBGI010000001">
    <property type="protein sequence ID" value="MBE2997147.1"/>
    <property type="molecule type" value="Genomic_DNA"/>
</dbReference>
<sequence>MSGRGTRSDRAVATQQSILAAAEQLFAEHGVANVSNRQIGLAAGQGNNTAVSYHFGSRSGLIRAIVRAHTEQIESIRLRMVEQAEGSTATRDWVACMVEPFALHLADLGVPSWFARFSAQVMSDPSHREAVARESLNSPSLTRAVEEVHRCLPDLPEEIRLERQDMTRQLMIHMIAEREDALANGRPTSRGSWHRAAAGLTDAVTGLWSAPVSTGASDMVPEGAVTGGP</sequence>
<protein>
    <submittedName>
        <fullName evidence="6">TetR/AcrR family transcriptional regulator</fullName>
    </submittedName>
</protein>
<evidence type="ECO:0000259" key="5">
    <source>
        <dbReference type="Pfam" id="PF17939"/>
    </source>
</evidence>
<keyword evidence="2" id="KW-0238">DNA-binding</keyword>
<accession>A0ABR9NZZ0</accession>
<keyword evidence="7" id="KW-1185">Reference proteome</keyword>
<evidence type="ECO:0000313" key="6">
    <source>
        <dbReference type="EMBL" id="MBE2997147.1"/>
    </source>
</evidence>
<reference evidence="6 7" key="1">
    <citation type="submission" date="2020-09" db="EMBL/GenBank/DDBJ databases">
        <title>Diversity and distribution of actinomycetes associated with coral in the coast of Hainan.</title>
        <authorList>
            <person name="Li F."/>
        </authorList>
    </citation>
    <scope>NUCLEOTIDE SEQUENCE [LARGE SCALE GENOMIC DNA]</scope>
    <source>
        <strain evidence="6 7">HNM0947</strain>
    </source>
</reference>
<evidence type="ECO:0000313" key="7">
    <source>
        <dbReference type="Proteomes" id="UP000806528"/>
    </source>
</evidence>
<feature type="domain" description="HTH tetR-type" evidence="4">
    <location>
        <begin position="18"/>
        <end position="65"/>
    </location>
</feature>
<dbReference type="PANTHER" id="PTHR30055">
    <property type="entry name" value="HTH-TYPE TRANSCRIPTIONAL REGULATOR RUTR"/>
    <property type="match status" value="1"/>
</dbReference>
<evidence type="ECO:0000256" key="1">
    <source>
        <dbReference type="ARBA" id="ARBA00023015"/>
    </source>
</evidence>
<dbReference type="InterPro" id="IPR001647">
    <property type="entry name" value="HTH_TetR"/>
</dbReference>
<proteinExistence type="predicted"/>
<dbReference type="InterPro" id="IPR009057">
    <property type="entry name" value="Homeodomain-like_sf"/>
</dbReference>
<keyword evidence="3" id="KW-0804">Transcription</keyword>
<dbReference type="Pfam" id="PF00440">
    <property type="entry name" value="TetR_N"/>
    <property type="match status" value="1"/>
</dbReference>
<name>A0ABR9NZZ0_9ACTN</name>
<dbReference type="SUPFAM" id="SSF46689">
    <property type="entry name" value="Homeodomain-like"/>
    <property type="match status" value="1"/>
</dbReference>
<comment type="caution">
    <text evidence="6">The sequence shown here is derived from an EMBL/GenBank/DDBJ whole genome shotgun (WGS) entry which is preliminary data.</text>
</comment>
<organism evidence="6 7">
    <name type="scientific">Nocardiopsis coralli</name>
    <dbReference type="NCBI Taxonomy" id="2772213"/>
    <lineage>
        <taxon>Bacteria</taxon>
        <taxon>Bacillati</taxon>
        <taxon>Actinomycetota</taxon>
        <taxon>Actinomycetes</taxon>
        <taxon>Streptosporangiales</taxon>
        <taxon>Nocardiopsidaceae</taxon>
        <taxon>Nocardiopsis</taxon>
    </lineage>
</organism>
<dbReference type="Proteomes" id="UP000806528">
    <property type="component" value="Unassembled WGS sequence"/>
</dbReference>
<keyword evidence="1" id="KW-0805">Transcription regulation</keyword>
<gene>
    <name evidence="6" type="ORF">IDM40_00305</name>
</gene>
<feature type="domain" description="PsrA tetracyclin repressor-like C-terminal" evidence="5">
    <location>
        <begin position="96"/>
        <end position="205"/>
    </location>
</feature>